<dbReference type="PANTHER" id="PTHR47245">
    <property type="entry name" value="PEPTIDYLPROLYL ISOMERASE"/>
    <property type="match status" value="1"/>
</dbReference>
<comment type="catalytic activity">
    <reaction evidence="1">
        <text>[protein]-peptidylproline (omega=180) = [protein]-peptidylproline (omega=0)</text>
        <dbReference type="Rhea" id="RHEA:16237"/>
        <dbReference type="Rhea" id="RHEA-COMP:10747"/>
        <dbReference type="Rhea" id="RHEA-COMP:10748"/>
        <dbReference type="ChEBI" id="CHEBI:83833"/>
        <dbReference type="ChEBI" id="CHEBI:83834"/>
        <dbReference type="EC" id="5.2.1.8"/>
    </reaction>
</comment>
<evidence type="ECO:0000256" key="6">
    <source>
        <dbReference type="ARBA" id="ARBA00030642"/>
    </source>
</evidence>
<name>A0A1U9Z627_9HYPH</name>
<dbReference type="Pfam" id="PF13616">
    <property type="entry name" value="Rotamase_3"/>
    <property type="match status" value="1"/>
</dbReference>
<dbReference type="Gene3D" id="1.10.8.1040">
    <property type="match status" value="1"/>
</dbReference>
<evidence type="ECO:0000256" key="9">
    <source>
        <dbReference type="SAM" id="SignalP"/>
    </source>
</evidence>
<dbReference type="InterPro" id="IPR046357">
    <property type="entry name" value="PPIase_dom_sf"/>
</dbReference>
<evidence type="ECO:0000256" key="4">
    <source>
        <dbReference type="ARBA" id="ARBA00018370"/>
    </source>
</evidence>
<comment type="similarity">
    <text evidence="2">Belongs to the PpiC/parvulin rotamase family.</text>
</comment>
<dbReference type="OrthoDB" id="14196at2"/>
<evidence type="ECO:0000256" key="8">
    <source>
        <dbReference type="PROSITE-ProRule" id="PRU00278"/>
    </source>
</evidence>
<reference evidence="11 12" key="1">
    <citation type="submission" date="2017-03" db="EMBL/GenBank/DDBJ databases">
        <title>Foreign affairs: Plasmid Transfer between Roseobacters and Rhizobia.</title>
        <authorList>
            <person name="Bartling P."/>
            <person name="Bunk B."/>
            <person name="Overmann J."/>
            <person name="Brinkmann H."/>
            <person name="Petersen J."/>
        </authorList>
    </citation>
    <scope>NUCLEOTIDE SEQUENCE [LARGE SCALE GENOMIC DNA]</scope>
    <source>
        <strain evidence="11 12">MACL11</strain>
    </source>
</reference>
<dbReference type="EMBL" id="CP020330">
    <property type="protein sequence ID" value="AQZ53114.1"/>
    <property type="molecule type" value="Genomic_DNA"/>
</dbReference>
<feature type="domain" description="PpiC" evidence="10">
    <location>
        <begin position="139"/>
        <end position="229"/>
    </location>
</feature>
<evidence type="ECO:0000313" key="12">
    <source>
        <dbReference type="Proteomes" id="UP000191135"/>
    </source>
</evidence>
<proteinExistence type="inferred from homology"/>
<sequence precursor="true">MQKRTLAAAVLLATTVSFAAPVFAQDTDAGQTVVATVDGTPITEEELQSTVDQFKGQFGQMPEEQMRAIALSSLVDMKLIADAAKEEGLDQTDAFKTRMEQLQQQELYNAYFDQVINSQITDEMLKARYDEEIAKAPKQEEVHARHILVESEDEAKEIIKELDNGADFAELAKEHSTGPSGPDGGDLGYFAKGQMVPPFEEAAFALEPGKYTETPVKTDFGYHVIEVEDKREKAPVPFEQIKPQLQQLVAGEKYNEAVNALKKGDTVVIEDKDLQDSYDAVNKMQQQ</sequence>
<dbReference type="KEGG" id="mmed:Mame_03812"/>
<dbReference type="InterPro" id="IPR023058">
    <property type="entry name" value="PPIase_PpiC_CS"/>
</dbReference>
<dbReference type="InterPro" id="IPR050245">
    <property type="entry name" value="PrsA_foldase"/>
</dbReference>
<evidence type="ECO:0000259" key="10">
    <source>
        <dbReference type="PROSITE" id="PS50198"/>
    </source>
</evidence>
<dbReference type="Pfam" id="PF13623">
    <property type="entry name" value="SurA_N_2"/>
    <property type="match status" value="1"/>
</dbReference>
<dbReference type="SUPFAM" id="SSF54534">
    <property type="entry name" value="FKBP-like"/>
    <property type="match status" value="1"/>
</dbReference>
<dbReference type="PANTHER" id="PTHR47245:SF2">
    <property type="entry name" value="PEPTIDYL-PROLYL CIS-TRANS ISOMERASE HP_0175-RELATED"/>
    <property type="match status" value="1"/>
</dbReference>
<dbReference type="STRING" id="1122214.Mame_03812"/>
<feature type="signal peptide" evidence="9">
    <location>
        <begin position="1"/>
        <end position="19"/>
    </location>
</feature>
<keyword evidence="9" id="KW-0732">Signal</keyword>
<evidence type="ECO:0000256" key="1">
    <source>
        <dbReference type="ARBA" id="ARBA00000971"/>
    </source>
</evidence>
<dbReference type="GO" id="GO:0003755">
    <property type="term" value="F:peptidyl-prolyl cis-trans isomerase activity"/>
    <property type="evidence" value="ECO:0007669"/>
    <property type="project" value="UniProtKB-KW"/>
</dbReference>
<dbReference type="RefSeq" id="WP_018065446.1">
    <property type="nucleotide sequence ID" value="NZ_AQWH01000013.1"/>
</dbReference>
<dbReference type="Gene3D" id="3.10.50.40">
    <property type="match status" value="1"/>
</dbReference>
<dbReference type="InterPro" id="IPR000297">
    <property type="entry name" value="PPIase_PpiC"/>
</dbReference>
<evidence type="ECO:0000256" key="3">
    <source>
        <dbReference type="ARBA" id="ARBA00013194"/>
    </source>
</evidence>
<evidence type="ECO:0000313" key="11">
    <source>
        <dbReference type="EMBL" id="AQZ53114.1"/>
    </source>
</evidence>
<keyword evidence="12" id="KW-1185">Reference proteome</keyword>
<evidence type="ECO:0000256" key="2">
    <source>
        <dbReference type="ARBA" id="ARBA00007656"/>
    </source>
</evidence>
<accession>A0A1U9Z627</accession>
<dbReference type="AlphaFoldDB" id="A0A1U9Z627"/>
<feature type="chain" id="PRO_5010713746" description="Parvulin-like PPIase" evidence="9">
    <location>
        <begin position="20"/>
        <end position="287"/>
    </location>
</feature>
<keyword evidence="8 11" id="KW-0413">Isomerase</keyword>
<evidence type="ECO:0000256" key="7">
    <source>
        <dbReference type="ARBA" id="ARBA00031484"/>
    </source>
</evidence>
<gene>
    <name evidence="11" type="primary">cbf2_1</name>
    <name evidence="11" type="ORF">Mame_03812</name>
</gene>
<dbReference type="eggNOG" id="COG0760">
    <property type="taxonomic scope" value="Bacteria"/>
</dbReference>
<protein>
    <recommendedName>
        <fullName evidence="4">Parvulin-like PPIase</fullName>
        <ecNumber evidence="3">5.2.1.8</ecNumber>
    </recommendedName>
    <alternativeName>
        <fullName evidence="6">Peptidyl-prolyl cis-trans isomerase plp</fullName>
    </alternativeName>
    <alternativeName>
        <fullName evidence="7">Rotamase plp</fullName>
    </alternativeName>
</protein>
<dbReference type="EC" id="5.2.1.8" evidence="3"/>
<dbReference type="PROSITE" id="PS01096">
    <property type="entry name" value="PPIC_PPIASE_1"/>
    <property type="match status" value="1"/>
</dbReference>
<dbReference type="PROSITE" id="PS50198">
    <property type="entry name" value="PPIC_PPIASE_2"/>
    <property type="match status" value="1"/>
</dbReference>
<organism evidence="11 12">
    <name type="scientific">Martelella mediterranea DSM 17316</name>
    <dbReference type="NCBI Taxonomy" id="1122214"/>
    <lineage>
        <taxon>Bacteria</taxon>
        <taxon>Pseudomonadati</taxon>
        <taxon>Pseudomonadota</taxon>
        <taxon>Alphaproteobacteria</taxon>
        <taxon>Hyphomicrobiales</taxon>
        <taxon>Aurantimonadaceae</taxon>
        <taxon>Martelella</taxon>
    </lineage>
</organism>
<dbReference type="Proteomes" id="UP000191135">
    <property type="component" value="Chromosome"/>
</dbReference>
<evidence type="ECO:0000256" key="5">
    <source>
        <dbReference type="ARBA" id="ARBA00023110"/>
    </source>
</evidence>
<keyword evidence="5 8" id="KW-0697">Rotamase</keyword>